<dbReference type="PANTHER" id="PTHR36541">
    <property type="entry name" value="SUPEROXIDE REDUCTASE-RELATED"/>
    <property type="match status" value="1"/>
</dbReference>
<dbReference type="InterPro" id="IPR036073">
    <property type="entry name" value="Desulfoferrodoxin_Fe-bd_dom_sf"/>
</dbReference>
<dbReference type="RefSeq" id="WP_317137149.1">
    <property type="nucleotide sequence ID" value="NZ_CP043875.1"/>
</dbReference>
<feature type="binding site" evidence="7">
    <location>
        <position position="49"/>
    </location>
    <ligand>
        <name>Fe cation</name>
        <dbReference type="ChEBI" id="CHEBI:24875"/>
        <label>2</label>
        <note>catalytic</note>
    </ligand>
</feature>
<dbReference type="SUPFAM" id="SSF49367">
    <property type="entry name" value="Superoxide reductase-like"/>
    <property type="match status" value="1"/>
</dbReference>
<dbReference type="NCBIfam" id="TIGR00332">
    <property type="entry name" value="neela_ferrous"/>
    <property type="match status" value="1"/>
</dbReference>
<dbReference type="NCBIfam" id="TIGR00320">
    <property type="entry name" value="dfx_rbo"/>
    <property type="match status" value="1"/>
</dbReference>
<dbReference type="Gene3D" id="2.20.28.100">
    <property type="entry name" value="Desulphoferrodoxin, N-terminal domain"/>
    <property type="match status" value="1"/>
</dbReference>
<evidence type="ECO:0000256" key="7">
    <source>
        <dbReference type="PIRSR" id="PIRSR604793-1"/>
    </source>
</evidence>
<dbReference type="InterPro" id="IPR051233">
    <property type="entry name" value="Desulfoferrodoxin_SOR"/>
</dbReference>
<keyword evidence="11" id="KW-1185">Reference proteome</keyword>
<dbReference type="InterPro" id="IPR038094">
    <property type="entry name" value="Desulfoferrodoxin_N_sf"/>
</dbReference>
<feature type="binding site" evidence="7">
    <location>
        <position position="119"/>
    </location>
    <ligand>
        <name>Fe cation</name>
        <dbReference type="ChEBI" id="CHEBI:24875"/>
        <label>2</label>
        <note>catalytic</note>
    </ligand>
</feature>
<protein>
    <submittedName>
        <fullName evidence="10">Desulfoferrodoxin</fullName>
    </submittedName>
</protein>
<keyword evidence="3" id="KW-0813">Transport</keyword>
<dbReference type="EMBL" id="CP043875">
    <property type="protein sequence ID" value="WOF15576.1"/>
    <property type="molecule type" value="Genomic_DNA"/>
</dbReference>
<comment type="cofactor">
    <cofactor evidence="7">
        <name>Fe(2+)</name>
        <dbReference type="ChEBI" id="CHEBI:29033"/>
    </cofactor>
    <text evidence="7">Binds 1 Fe(2+) ion per subunit. The iron ion 2 is coordinated via four histidines and one cysteine residue.</text>
</comment>
<name>A0AA97FDQ9_9EURY</name>
<dbReference type="CDD" id="cd00974">
    <property type="entry name" value="DSRD"/>
    <property type="match status" value="1"/>
</dbReference>
<feature type="binding site" evidence="7">
    <location>
        <position position="75"/>
    </location>
    <ligand>
        <name>Fe cation</name>
        <dbReference type="ChEBI" id="CHEBI:24875"/>
        <label>2</label>
        <note>catalytic</note>
    </ligand>
</feature>
<feature type="binding site" evidence="7">
    <location>
        <position position="69"/>
    </location>
    <ligand>
        <name>Fe cation</name>
        <dbReference type="ChEBI" id="CHEBI:24875"/>
        <label>2</label>
        <note>catalytic</note>
    </ligand>
</feature>
<dbReference type="Pfam" id="PF01880">
    <property type="entry name" value="Desulfoferrodox"/>
    <property type="match status" value="1"/>
</dbReference>
<feature type="domain" description="Desulfoferrodoxin N-terminal" evidence="9">
    <location>
        <begin position="2"/>
        <end position="36"/>
    </location>
</feature>
<evidence type="ECO:0000259" key="8">
    <source>
        <dbReference type="Pfam" id="PF01880"/>
    </source>
</evidence>
<keyword evidence="5" id="KW-0249">Electron transport</keyword>
<proteinExistence type="inferred from homology"/>
<dbReference type="GeneID" id="85228941"/>
<dbReference type="KEGG" id="mefw:F1737_02190"/>
<organism evidence="10 11">
    <name type="scientific">Methanochimaera problematica</name>
    <dbReference type="NCBI Taxonomy" id="2609417"/>
    <lineage>
        <taxon>Archaea</taxon>
        <taxon>Methanobacteriati</taxon>
        <taxon>Methanobacteriota</taxon>
        <taxon>Stenosarchaea group</taxon>
        <taxon>Methanomicrobia</taxon>
        <taxon>Methanomicrobiales</taxon>
        <taxon>Methanomicrobiaceae</taxon>
        <taxon>Methanochimaera</taxon>
    </lineage>
</organism>
<evidence type="ECO:0000313" key="11">
    <source>
        <dbReference type="Proteomes" id="UP001301797"/>
    </source>
</evidence>
<feature type="binding site" evidence="7">
    <location>
        <position position="30"/>
    </location>
    <ligand>
        <name>Fe cation</name>
        <dbReference type="ChEBI" id="CHEBI:24875"/>
        <label>1</label>
    </ligand>
</feature>
<accession>A0AA97FDQ9</accession>
<keyword evidence="4 7" id="KW-0479">Metal-binding</keyword>
<comment type="cofactor">
    <cofactor evidence="1">
        <name>Cu(2+)</name>
        <dbReference type="ChEBI" id="CHEBI:29036"/>
    </cofactor>
</comment>
<dbReference type="Proteomes" id="UP001301797">
    <property type="component" value="Chromosome"/>
</dbReference>
<feature type="binding site" evidence="7">
    <location>
        <position position="29"/>
    </location>
    <ligand>
        <name>Fe cation</name>
        <dbReference type="ChEBI" id="CHEBI:24875"/>
        <label>1</label>
    </ligand>
</feature>
<evidence type="ECO:0000313" key="10">
    <source>
        <dbReference type="EMBL" id="WOF15576.1"/>
    </source>
</evidence>
<dbReference type="InterPro" id="IPR004793">
    <property type="entry name" value="Desulfoferrodoxin_rbo"/>
</dbReference>
<dbReference type="Gene3D" id="2.60.40.730">
    <property type="entry name" value="SOR catalytic domain"/>
    <property type="match status" value="1"/>
</dbReference>
<gene>
    <name evidence="10" type="ORF">F1737_02190</name>
</gene>
<keyword evidence="6 7" id="KW-0408">Iron</keyword>
<sequence length="126" mass="13840">MTKTRDVYKCENCGNVVFVADAGEGELVCCGEPMVRLIAKTADFKTEKHVPVVEKTDSGIKVTVGSTPHPMTEEHHIVMIAVCEGNEMMVHWLNPGDEPVAEFSCTDAGVRACEYCNVHGLWTNKN</sequence>
<evidence type="ECO:0000259" key="9">
    <source>
        <dbReference type="Pfam" id="PF06397"/>
    </source>
</evidence>
<dbReference type="PANTHER" id="PTHR36541:SF1">
    <property type="entry name" value="SUPEROXIDE REDUCTASE-RELATED"/>
    <property type="match status" value="1"/>
</dbReference>
<reference evidence="10 11" key="1">
    <citation type="submission" date="2019-09" db="EMBL/GenBank/DDBJ databases">
        <title>The complete genome of Methanoplanus sp. FWC-SCC4.</title>
        <authorList>
            <person name="Chen S.-C."/>
            <person name="Zhou Y.-Z."/>
            <person name="Lai M.-C."/>
        </authorList>
    </citation>
    <scope>NUCLEOTIDE SEQUENCE [LARGE SCALE GENOMIC DNA]</scope>
    <source>
        <strain evidence="10 11">FWC-SCC4</strain>
    </source>
</reference>
<feature type="binding site" evidence="7">
    <location>
        <position position="116"/>
    </location>
    <ligand>
        <name>Fe cation</name>
        <dbReference type="ChEBI" id="CHEBI:24875"/>
        <label>2</label>
        <note>catalytic</note>
    </ligand>
</feature>
<comment type="cofactor">
    <cofactor evidence="7">
        <name>Fe(3+)</name>
        <dbReference type="ChEBI" id="CHEBI:29034"/>
    </cofactor>
    <text evidence="7">Binds 1 Fe(3+) ion per subunit. The iron ion 1 is coordinated via 4 cysteine residues.</text>
</comment>
<dbReference type="InterPro" id="IPR004462">
    <property type="entry name" value="Desulfoferrodoxin_N"/>
</dbReference>
<dbReference type="AlphaFoldDB" id="A0AA97FDQ9"/>
<feature type="domain" description="Desulfoferrodoxin ferrous iron-binding" evidence="8">
    <location>
        <begin position="42"/>
        <end position="124"/>
    </location>
</feature>
<dbReference type="GO" id="GO:0005506">
    <property type="term" value="F:iron ion binding"/>
    <property type="evidence" value="ECO:0007669"/>
    <property type="project" value="InterPro"/>
</dbReference>
<evidence type="ECO:0000256" key="4">
    <source>
        <dbReference type="ARBA" id="ARBA00022723"/>
    </source>
</evidence>
<dbReference type="SUPFAM" id="SSF57802">
    <property type="entry name" value="Rubredoxin-like"/>
    <property type="match status" value="1"/>
</dbReference>
<dbReference type="GO" id="GO:0019430">
    <property type="term" value="P:removal of superoxide radicals"/>
    <property type="evidence" value="ECO:0007669"/>
    <property type="project" value="InterPro"/>
</dbReference>
<dbReference type="InterPro" id="IPR002742">
    <property type="entry name" value="Desulfoferrodoxin_Fe-bd_dom"/>
</dbReference>
<feature type="binding site" evidence="7">
    <location>
        <position position="13"/>
    </location>
    <ligand>
        <name>Fe cation</name>
        <dbReference type="ChEBI" id="CHEBI:24875"/>
        <label>1</label>
    </ligand>
</feature>
<evidence type="ECO:0000256" key="3">
    <source>
        <dbReference type="ARBA" id="ARBA00022448"/>
    </source>
</evidence>
<evidence type="ECO:0000256" key="6">
    <source>
        <dbReference type="ARBA" id="ARBA00023004"/>
    </source>
</evidence>
<evidence type="ECO:0000256" key="5">
    <source>
        <dbReference type="ARBA" id="ARBA00022982"/>
    </source>
</evidence>
<evidence type="ECO:0000256" key="2">
    <source>
        <dbReference type="ARBA" id="ARBA00005941"/>
    </source>
</evidence>
<dbReference type="NCBIfam" id="TIGR00319">
    <property type="entry name" value="desulf_FeS4"/>
    <property type="match status" value="1"/>
</dbReference>
<dbReference type="Pfam" id="PF06397">
    <property type="entry name" value="Desulfoferrod_N"/>
    <property type="match status" value="1"/>
</dbReference>
<comment type="similarity">
    <text evidence="2">Belongs to the desulfoferrodoxin family.</text>
</comment>
<evidence type="ECO:0000256" key="1">
    <source>
        <dbReference type="ARBA" id="ARBA00001973"/>
    </source>
</evidence>
<dbReference type="GO" id="GO:0016491">
    <property type="term" value="F:oxidoreductase activity"/>
    <property type="evidence" value="ECO:0007669"/>
    <property type="project" value="InterPro"/>
</dbReference>
<feature type="binding site" evidence="7">
    <location>
        <position position="10"/>
    </location>
    <ligand>
        <name>Fe cation</name>
        <dbReference type="ChEBI" id="CHEBI:24875"/>
        <label>1</label>
    </ligand>
</feature>